<evidence type="ECO:0000256" key="2">
    <source>
        <dbReference type="ARBA" id="ARBA00022448"/>
    </source>
</evidence>
<dbReference type="EMBL" id="JACBZY010000001">
    <property type="protein sequence ID" value="NYH00197.1"/>
    <property type="molecule type" value="Genomic_DNA"/>
</dbReference>
<feature type="region of interest" description="Disordered" evidence="5">
    <location>
        <begin position="1"/>
        <end position="36"/>
    </location>
</feature>
<name>A0A852YB70_9MICO</name>
<dbReference type="InterPro" id="IPR003439">
    <property type="entry name" value="ABC_transporter-like_ATP-bd"/>
</dbReference>
<evidence type="ECO:0000313" key="8">
    <source>
        <dbReference type="Proteomes" id="UP000553888"/>
    </source>
</evidence>
<evidence type="ECO:0000256" key="4">
    <source>
        <dbReference type="ARBA" id="ARBA00022840"/>
    </source>
</evidence>
<keyword evidence="3" id="KW-0547">Nucleotide-binding</keyword>
<dbReference type="GO" id="GO:0042626">
    <property type="term" value="F:ATPase-coupled transmembrane transporter activity"/>
    <property type="evidence" value="ECO:0007669"/>
    <property type="project" value="TreeGrafter"/>
</dbReference>
<feature type="domain" description="ABC transporter" evidence="6">
    <location>
        <begin position="38"/>
        <end position="277"/>
    </location>
</feature>
<dbReference type="EC" id="3.6.3.-" evidence="7"/>
<sequence length="605" mass="63759">MTTPPHPTDSVDASADASATDPFPAEVATTGAPPPLEVRGLRIRHEERPRWTPDGVDLEVRLGEVVLLLGPSGSGKSTLASALNGLTPQSIPADMEGTVRVAGISTEHEPVGRLSAHVAMVFQDPDAQIVTGTVLDEVCFGPENLLVPVDEVLARAEEALRHVGLWDRRDENPDRLSGGGRQRLAIACALALRAPLIVLDEPTANLDPAGIEEVYAALAALVATGDHAIVLIEHNLDAAMQLVDRVLVLDARGRVAASGPVREVLADRAAELHDLGVWLPESTLAALRLRAAGITLDPLPLTPAELTVALDAVELPEPRPLAGDRSVVPRALGAGAPAPRAASALALEVHDLTLTRGGVEVLRGVDLELERGRFLALVGENGAGKTSLLQAIAGVLRAPRGRIRVAGLDPAAADARSLADRVGFVFQNPEHQFIRGTVAEELAHGLELRRVGADEIRARVDVMLARFDLSELREVHPFLLSGGQKRRLSVGTALITGAEMLALDEPTFGQDRARAAELLGILDDLVADGTTVIAVTHDLQLVADHATHTAVLAGGRVLAAGETGRILAGDDLERAGLRRPPLASALSGLTRHPAWRGLTRMAELP</sequence>
<keyword evidence="4 7" id="KW-0067">ATP-binding</keyword>
<keyword evidence="7" id="KW-0378">Hydrolase</keyword>
<dbReference type="InterPro" id="IPR015856">
    <property type="entry name" value="ABC_transpr_CbiO/EcfA_su"/>
</dbReference>
<gene>
    <name evidence="7" type="ORF">BJ979_002822</name>
</gene>
<dbReference type="InterPro" id="IPR017871">
    <property type="entry name" value="ABC_transporter-like_CS"/>
</dbReference>
<dbReference type="AlphaFoldDB" id="A0A852YB70"/>
<dbReference type="PROSITE" id="PS00211">
    <property type="entry name" value="ABC_TRANSPORTER_1"/>
    <property type="match status" value="1"/>
</dbReference>
<dbReference type="PANTHER" id="PTHR43553:SF24">
    <property type="entry name" value="ENERGY-COUPLING FACTOR TRANSPORTER ATP-BINDING PROTEIN ECFA1"/>
    <property type="match status" value="1"/>
</dbReference>
<dbReference type="InterPro" id="IPR050095">
    <property type="entry name" value="ECF_ABC_transporter_ATP-bd"/>
</dbReference>
<keyword evidence="2" id="KW-0813">Transport</keyword>
<comment type="caution">
    <text evidence="7">The sequence shown here is derived from an EMBL/GenBank/DDBJ whole genome shotgun (WGS) entry which is preliminary data.</text>
</comment>
<accession>A0A852YB70</accession>
<dbReference type="GO" id="GO:0005524">
    <property type="term" value="F:ATP binding"/>
    <property type="evidence" value="ECO:0007669"/>
    <property type="project" value="UniProtKB-KW"/>
</dbReference>
<dbReference type="PANTHER" id="PTHR43553">
    <property type="entry name" value="HEAVY METAL TRANSPORTER"/>
    <property type="match status" value="1"/>
</dbReference>
<reference evidence="7 8" key="1">
    <citation type="submission" date="2020-07" db="EMBL/GenBank/DDBJ databases">
        <title>Sequencing the genomes of 1000 actinobacteria strains.</title>
        <authorList>
            <person name="Klenk H.-P."/>
        </authorList>
    </citation>
    <scope>NUCLEOTIDE SEQUENCE [LARGE SCALE GENOMIC DNA]</scope>
    <source>
        <strain evidence="7 8">DSM 23141</strain>
    </source>
</reference>
<dbReference type="Proteomes" id="UP000553888">
    <property type="component" value="Unassembled WGS sequence"/>
</dbReference>
<dbReference type="SMART" id="SM00382">
    <property type="entry name" value="AAA"/>
    <property type="match status" value="2"/>
</dbReference>
<dbReference type="Pfam" id="PF00005">
    <property type="entry name" value="ABC_tran"/>
    <property type="match status" value="2"/>
</dbReference>
<dbReference type="GO" id="GO:0016887">
    <property type="term" value="F:ATP hydrolysis activity"/>
    <property type="evidence" value="ECO:0007669"/>
    <property type="project" value="InterPro"/>
</dbReference>
<comment type="similarity">
    <text evidence="1">Belongs to the ABC transporter superfamily.</text>
</comment>
<dbReference type="PROSITE" id="PS50893">
    <property type="entry name" value="ABC_TRANSPORTER_2"/>
    <property type="match status" value="2"/>
</dbReference>
<dbReference type="SUPFAM" id="SSF52540">
    <property type="entry name" value="P-loop containing nucleoside triphosphate hydrolases"/>
    <property type="match status" value="2"/>
</dbReference>
<feature type="compositionally biased region" description="Low complexity" evidence="5">
    <location>
        <begin position="8"/>
        <end position="21"/>
    </location>
</feature>
<dbReference type="InterPro" id="IPR027417">
    <property type="entry name" value="P-loop_NTPase"/>
</dbReference>
<evidence type="ECO:0000313" key="7">
    <source>
        <dbReference type="EMBL" id="NYH00197.1"/>
    </source>
</evidence>
<evidence type="ECO:0000256" key="1">
    <source>
        <dbReference type="ARBA" id="ARBA00005417"/>
    </source>
</evidence>
<dbReference type="GO" id="GO:0043190">
    <property type="term" value="C:ATP-binding cassette (ABC) transporter complex"/>
    <property type="evidence" value="ECO:0007669"/>
    <property type="project" value="TreeGrafter"/>
</dbReference>
<feature type="domain" description="ABC transporter" evidence="6">
    <location>
        <begin position="347"/>
        <end position="579"/>
    </location>
</feature>
<dbReference type="InterPro" id="IPR003593">
    <property type="entry name" value="AAA+_ATPase"/>
</dbReference>
<evidence type="ECO:0000259" key="6">
    <source>
        <dbReference type="PROSITE" id="PS50893"/>
    </source>
</evidence>
<evidence type="ECO:0000256" key="5">
    <source>
        <dbReference type="SAM" id="MobiDB-lite"/>
    </source>
</evidence>
<protein>
    <submittedName>
        <fullName evidence="7">Energy-coupling factor transport system ATP-binding protein</fullName>
        <ecNumber evidence="7">3.6.3.-</ecNumber>
    </submittedName>
</protein>
<organism evidence="7 8">
    <name type="scientific">Schumannella luteola</name>
    <dbReference type="NCBI Taxonomy" id="472059"/>
    <lineage>
        <taxon>Bacteria</taxon>
        <taxon>Bacillati</taxon>
        <taxon>Actinomycetota</taxon>
        <taxon>Actinomycetes</taxon>
        <taxon>Micrococcales</taxon>
        <taxon>Microbacteriaceae</taxon>
        <taxon>Schumannella</taxon>
    </lineage>
</organism>
<dbReference type="CDD" id="cd03225">
    <property type="entry name" value="ABC_cobalt_CbiO_domain1"/>
    <property type="match status" value="2"/>
</dbReference>
<evidence type="ECO:0000256" key="3">
    <source>
        <dbReference type="ARBA" id="ARBA00022741"/>
    </source>
</evidence>
<keyword evidence="8" id="KW-1185">Reference proteome</keyword>
<proteinExistence type="inferred from homology"/>
<dbReference type="RefSeq" id="WP_343046720.1">
    <property type="nucleotide sequence ID" value="NZ_JACBZY010000001.1"/>
</dbReference>
<dbReference type="Gene3D" id="3.40.50.300">
    <property type="entry name" value="P-loop containing nucleotide triphosphate hydrolases"/>
    <property type="match status" value="2"/>
</dbReference>